<protein>
    <recommendedName>
        <fullName evidence="3">IrrE N-terminal-like domain-containing protein</fullName>
    </recommendedName>
</protein>
<dbReference type="Proteomes" id="UP001500665">
    <property type="component" value="Unassembled WGS sequence"/>
</dbReference>
<evidence type="ECO:0000313" key="1">
    <source>
        <dbReference type="EMBL" id="GAA0956245.1"/>
    </source>
</evidence>
<accession>A0ABP4BYS2</accession>
<name>A0ABP4BYS2_9ACTN</name>
<organism evidence="1 2">
    <name type="scientific">Actinocorallia libanotica</name>
    <dbReference type="NCBI Taxonomy" id="46162"/>
    <lineage>
        <taxon>Bacteria</taxon>
        <taxon>Bacillati</taxon>
        <taxon>Actinomycetota</taxon>
        <taxon>Actinomycetes</taxon>
        <taxon>Streptosporangiales</taxon>
        <taxon>Thermomonosporaceae</taxon>
        <taxon>Actinocorallia</taxon>
    </lineage>
</organism>
<gene>
    <name evidence="1" type="ORF">GCM10009550_42050</name>
</gene>
<dbReference type="EMBL" id="BAAAHH010000017">
    <property type="protein sequence ID" value="GAA0956245.1"/>
    <property type="molecule type" value="Genomic_DNA"/>
</dbReference>
<keyword evidence="2" id="KW-1185">Reference proteome</keyword>
<proteinExistence type="predicted"/>
<evidence type="ECO:0008006" key="3">
    <source>
        <dbReference type="Google" id="ProtNLM"/>
    </source>
</evidence>
<sequence>MQRPVRLLEHAGREQCHDLVRELDVPDPWDFEVFCKLLQERRGRPLEILPILPVRADFPNGLFLSFDTVDRIYMVKGTTSYHREHIALHEIGHLLLKHQGYGLDIKELASVLFPDLDPALVQRVLGRSGYSDPQEQQAEYFAGLVLARADERRSPRFVDDLNAVKAVGRLEAIWGPASRQGFS</sequence>
<comment type="caution">
    <text evidence="1">The sequence shown here is derived from an EMBL/GenBank/DDBJ whole genome shotgun (WGS) entry which is preliminary data.</text>
</comment>
<reference evidence="2" key="1">
    <citation type="journal article" date="2019" name="Int. J. Syst. Evol. Microbiol.">
        <title>The Global Catalogue of Microorganisms (GCM) 10K type strain sequencing project: providing services to taxonomists for standard genome sequencing and annotation.</title>
        <authorList>
            <consortium name="The Broad Institute Genomics Platform"/>
            <consortium name="The Broad Institute Genome Sequencing Center for Infectious Disease"/>
            <person name="Wu L."/>
            <person name="Ma J."/>
        </authorList>
    </citation>
    <scope>NUCLEOTIDE SEQUENCE [LARGE SCALE GENOMIC DNA]</scope>
    <source>
        <strain evidence="2">JCM 10696</strain>
    </source>
</reference>
<evidence type="ECO:0000313" key="2">
    <source>
        <dbReference type="Proteomes" id="UP001500665"/>
    </source>
</evidence>